<name>A0ABQ6PAT5_9SPHN</name>
<dbReference type="Proteomes" id="UP001187221">
    <property type="component" value="Unassembled WGS sequence"/>
</dbReference>
<proteinExistence type="predicted"/>
<dbReference type="EMBL" id="BTFW01000001">
    <property type="protein sequence ID" value="GMM61181.1"/>
    <property type="molecule type" value="Genomic_DNA"/>
</dbReference>
<gene>
    <name evidence="3" type="ORF">NUTIK01_19580</name>
</gene>
<feature type="compositionally biased region" description="Polar residues" evidence="1">
    <location>
        <begin position="1"/>
        <end position="20"/>
    </location>
</feature>
<dbReference type="Pfam" id="PF00781">
    <property type="entry name" value="DAGK_cat"/>
    <property type="match status" value="1"/>
</dbReference>
<organism evidence="3 4">
    <name type="scientific">Novosphingobium pituita</name>
    <dbReference type="NCBI Taxonomy" id="3056842"/>
    <lineage>
        <taxon>Bacteria</taxon>
        <taxon>Pseudomonadati</taxon>
        <taxon>Pseudomonadota</taxon>
        <taxon>Alphaproteobacteria</taxon>
        <taxon>Sphingomonadales</taxon>
        <taxon>Sphingomonadaceae</taxon>
        <taxon>Novosphingobium</taxon>
    </lineage>
</organism>
<reference evidence="3 4" key="1">
    <citation type="submission" date="2023-06" db="EMBL/GenBank/DDBJ databases">
        <title>Draft genome sequence of Novosphingobium sp. strain IK01.</title>
        <authorList>
            <person name="Hatamoto M."/>
            <person name="Ikarashi T."/>
            <person name="Yamaguchi T."/>
        </authorList>
    </citation>
    <scope>NUCLEOTIDE SEQUENCE [LARGE SCALE GENOMIC DNA]</scope>
    <source>
        <strain evidence="3 4">IK01</strain>
    </source>
</reference>
<sequence>MSSRSQQFDDSPENPVTNPVSGPLWLLLNPASGSNSEDSQDQLLAALAHSGHAPARVLRLPEDPLPTRAMLEEAGVGILAIFTGDGTANAQIEKLHGWPGAVLVLPGGTQNLLSKALHGHADAPAIVRRLGTPGMIRTRRQGVRTSAGNALVEVLAGPGATWADVREGVREGDLGVIATALGEALHHTTQGAPVVVSDPPLGKREGYRAVRIDAQAGALDLDGYDADDWADIVAHGVSILIRRDFRQGPHEELGQAPAVTCTSAEPIALMIDGERREGCCEETFTCIDIPLDFLATRSDIAPRADITPCSGPTP</sequence>
<dbReference type="InterPro" id="IPR017438">
    <property type="entry name" value="ATP-NAD_kinase_N"/>
</dbReference>
<dbReference type="InterPro" id="IPR001206">
    <property type="entry name" value="Diacylglycerol_kinase_cat_dom"/>
</dbReference>
<keyword evidence="4" id="KW-1185">Reference proteome</keyword>
<dbReference type="RefSeq" id="WP_317974892.1">
    <property type="nucleotide sequence ID" value="NZ_BTFW01000001.1"/>
</dbReference>
<protein>
    <recommendedName>
        <fullName evidence="2">DAGKc domain-containing protein</fullName>
    </recommendedName>
</protein>
<accession>A0ABQ6PAT5</accession>
<feature type="region of interest" description="Disordered" evidence="1">
    <location>
        <begin position="1"/>
        <end position="23"/>
    </location>
</feature>
<evidence type="ECO:0000259" key="2">
    <source>
        <dbReference type="PROSITE" id="PS50146"/>
    </source>
</evidence>
<evidence type="ECO:0000256" key="1">
    <source>
        <dbReference type="SAM" id="MobiDB-lite"/>
    </source>
</evidence>
<dbReference type="PROSITE" id="PS50146">
    <property type="entry name" value="DAGK"/>
    <property type="match status" value="1"/>
</dbReference>
<dbReference type="SUPFAM" id="SSF111331">
    <property type="entry name" value="NAD kinase/diacylglycerol kinase-like"/>
    <property type="match status" value="1"/>
</dbReference>
<dbReference type="InterPro" id="IPR016064">
    <property type="entry name" value="NAD/diacylglycerol_kinase_sf"/>
</dbReference>
<evidence type="ECO:0000313" key="4">
    <source>
        <dbReference type="Proteomes" id="UP001187221"/>
    </source>
</evidence>
<evidence type="ECO:0000313" key="3">
    <source>
        <dbReference type="EMBL" id="GMM61181.1"/>
    </source>
</evidence>
<comment type="caution">
    <text evidence="3">The sequence shown here is derived from an EMBL/GenBank/DDBJ whole genome shotgun (WGS) entry which is preliminary data.</text>
</comment>
<dbReference type="Gene3D" id="3.40.50.10330">
    <property type="entry name" value="Probable inorganic polyphosphate/atp-NAD kinase, domain 1"/>
    <property type="match status" value="1"/>
</dbReference>
<feature type="domain" description="DAGKc" evidence="2">
    <location>
        <begin position="19"/>
        <end position="125"/>
    </location>
</feature>